<organism evidence="2 3">
    <name type="scientific">Eucalyptus globulus</name>
    <name type="common">Tasmanian blue gum</name>
    <dbReference type="NCBI Taxonomy" id="34317"/>
    <lineage>
        <taxon>Eukaryota</taxon>
        <taxon>Viridiplantae</taxon>
        <taxon>Streptophyta</taxon>
        <taxon>Embryophyta</taxon>
        <taxon>Tracheophyta</taxon>
        <taxon>Spermatophyta</taxon>
        <taxon>Magnoliopsida</taxon>
        <taxon>eudicotyledons</taxon>
        <taxon>Gunneridae</taxon>
        <taxon>Pentapetalae</taxon>
        <taxon>rosids</taxon>
        <taxon>malvids</taxon>
        <taxon>Myrtales</taxon>
        <taxon>Myrtaceae</taxon>
        <taxon>Myrtoideae</taxon>
        <taxon>Eucalypteae</taxon>
        <taxon>Eucalyptus</taxon>
    </lineage>
</organism>
<dbReference type="InterPro" id="IPR004158">
    <property type="entry name" value="DUF247_pln"/>
</dbReference>
<evidence type="ECO:0000256" key="1">
    <source>
        <dbReference type="SAM" id="Phobius"/>
    </source>
</evidence>
<dbReference type="EMBL" id="JBJKBG010000009">
    <property type="protein sequence ID" value="KAL3721488.1"/>
    <property type="molecule type" value="Genomic_DNA"/>
</dbReference>
<keyword evidence="1" id="KW-0472">Membrane</keyword>
<reference evidence="2 3" key="1">
    <citation type="submission" date="2024-11" db="EMBL/GenBank/DDBJ databases">
        <title>Chromosome-level genome assembly of Eucalyptus globulus Labill. provides insights into its genome evolution.</title>
        <authorList>
            <person name="Li X."/>
        </authorList>
    </citation>
    <scope>NUCLEOTIDE SEQUENCE [LARGE SCALE GENOMIC DNA]</scope>
    <source>
        <strain evidence="2">CL2024</strain>
        <tissue evidence="2">Fresh tender leaves</tissue>
    </source>
</reference>
<dbReference type="AlphaFoldDB" id="A0ABD3J4T9"/>
<name>A0ABD3J4T9_EUCGL</name>
<keyword evidence="1" id="KW-0812">Transmembrane</keyword>
<dbReference type="PANTHER" id="PTHR31170:SF25">
    <property type="entry name" value="BNAA09G04570D PROTEIN"/>
    <property type="match status" value="1"/>
</dbReference>
<protein>
    <submittedName>
        <fullName evidence="2">Uncharacterized protein</fullName>
    </submittedName>
</protein>
<dbReference type="EMBL" id="JBJKBG010000009">
    <property type="protein sequence ID" value="KAL3721489.1"/>
    <property type="molecule type" value="Genomic_DNA"/>
</dbReference>
<dbReference type="PANTHER" id="PTHR31170">
    <property type="entry name" value="BNAC04G53230D PROTEIN"/>
    <property type="match status" value="1"/>
</dbReference>
<feature type="transmembrane region" description="Helical" evidence="1">
    <location>
        <begin position="411"/>
        <end position="432"/>
    </location>
</feature>
<comment type="caution">
    <text evidence="2">The sequence shown here is derived from an EMBL/GenBank/DDBJ whole genome shotgun (WGS) entry which is preliminary data.</text>
</comment>
<proteinExistence type="predicted"/>
<keyword evidence="3" id="KW-1185">Reference proteome</keyword>
<evidence type="ECO:0000313" key="2">
    <source>
        <dbReference type="EMBL" id="KAL3721489.1"/>
    </source>
</evidence>
<gene>
    <name evidence="2" type="ORF">ACJRO7_033913</name>
</gene>
<sequence>MLPEYESIISIYENLHQAEQDHRACSWKTHSIYRIPHYLKDGKEKAYIPQIVSLGPYHHGDGRLHEKDKDKWRGLVCMLKRNNQKIEDYLDAVEQVEERARACYEGAITMSSEEFVMMMVLDGCFMIEFFWGFSLGFDKLGYTPDDPIFSLSRNSIVIIQRDMILLENQIPLFILDLLFCLQLSLPDKDENGLLAKLALQFFYSLKPTDCPLDRLSLRRLEFDPLPDEGELHCLELFRRSLLYPGPKRAATQESPIGLQFIHCVTELRKKGIKFRRGEVEGFWNIQFKDGTLEIPRLVIHDASRSLFLNLMAFEQFHFNCGNDVTSYVTFMDNLINSAEDARHLHDCGIVEPWLGSDAEVDDLFNQLGKEVVFDIHDSYLSKLFEDVNTYSGHRWNGWIASLKLKYFSNPWSIIFLIAAFILLLVTLAQTLYEVFGYYKPGS</sequence>
<dbReference type="Pfam" id="PF03140">
    <property type="entry name" value="DUF247"/>
    <property type="match status" value="1"/>
</dbReference>
<accession>A0ABD3J4T9</accession>
<keyword evidence="1" id="KW-1133">Transmembrane helix</keyword>
<evidence type="ECO:0000313" key="3">
    <source>
        <dbReference type="Proteomes" id="UP001634007"/>
    </source>
</evidence>
<dbReference type="Proteomes" id="UP001634007">
    <property type="component" value="Unassembled WGS sequence"/>
</dbReference>